<dbReference type="Gene3D" id="3.40.140.10">
    <property type="entry name" value="Cytidine Deaminase, domain 2"/>
    <property type="match status" value="1"/>
</dbReference>
<comment type="catalytic activity">
    <reaction evidence="9 10">
        <text>cytidine + H2O + H(+) = uridine + NH4(+)</text>
        <dbReference type="Rhea" id="RHEA:16069"/>
        <dbReference type="ChEBI" id="CHEBI:15377"/>
        <dbReference type="ChEBI" id="CHEBI:15378"/>
        <dbReference type="ChEBI" id="CHEBI:16704"/>
        <dbReference type="ChEBI" id="CHEBI:17562"/>
        <dbReference type="ChEBI" id="CHEBI:28938"/>
        <dbReference type="EC" id="3.5.4.5"/>
    </reaction>
</comment>
<dbReference type="InterPro" id="IPR016193">
    <property type="entry name" value="Cytidine_deaminase-like"/>
</dbReference>
<dbReference type="NCBIfam" id="NF004064">
    <property type="entry name" value="PRK05578.1"/>
    <property type="match status" value="1"/>
</dbReference>
<comment type="cofactor">
    <cofactor evidence="1 10">
        <name>Zn(2+)</name>
        <dbReference type="ChEBI" id="CHEBI:29105"/>
    </cofactor>
</comment>
<comment type="function">
    <text evidence="2 10">This enzyme scavenges exogenous and endogenous cytidine and 2'-deoxycytidine for UMP synthesis.</text>
</comment>
<evidence type="ECO:0000256" key="2">
    <source>
        <dbReference type="ARBA" id="ARBA00003949"/>
    </source>
</evidence>
<organism evidence="12 13">
    <name type="scientific">Vanrija albida</name>
    <dbReference type="NCBI Taxonomy" id="181172"/>
    <lineage>
        <taxon>Eukaryota</taxon>
        <taxon>Fungi</taxon>
        <taxon>Dikarya</taxon>
        <taxon>Basidiomycota</taxon>
        <taxon>Agaricomycotina</taxon>
        <taxon>Tremellomycetes</taxon>
        <taxon>Trichosporonales</taxon>
        <taxon>Trichosporonaceae</taxon>
        <taxon>Vanrija</taxon>
    </lineage>
</organism>
<evidence type="ECO:0000256" key="3">
    <source>
        <dbReference type="ARBA" id="ARBA00006576"/>
    </source>
</evidence>
<dbReference type="GeneID" id="95988201"/>
<dbReference type="Proteomes" id="UP001565368">
    <property type="component" value="Unassembled WGS sequence"/>
</dbReference>
<keyword evidence="7 10" id="KW-0862">Zinc</keyword>
<reference evidence="12 13" key="1">
    <citation type="submission" date="2023-08" db="EMBL/GenBank/DDBJ databases">
        <title>Annotated Genome Sequence of Vanrija albida AlHP1.</title>
        <authorList>
            <person name="Herzog R."/>
        </authorList>
    </citation>
    <scope>NUCLEOTIDE SEQUENCE [LARGE SCALE GENOMIC DNA]</scope>
    <source>
        <strain evidence="12 13">AlHP1</strain>
    </source>
</reference>
<evidence type="ECO:0000256" key="7">
    <source>
        <dbReference type="ARBA" id="ARBA00022833"/>
    </source>
</evidence>
<dbReference type="InterPro" id="IPR050202">
    <property type="entry name" value="Cyt/Deoxycyt_deaminase"/>
</dbReference>
<dbReference type="EMBL" id="JBBXJM010000005">
    <property type="protein sequence ID" value="KAL1407725.1"/>
    <property type="molecule type" value="Genomic_DNA"/>
</dbReference>
<dbReference type="EC" id="3.5.4.5" evidence="4 10"/>
<comment type="similarity">
    <text evidence="3 10">Belongs to the cytidine and deoxycytidylate deaminase family.</text>
</comment>
<proteinExistence type="inferred from homology"/>
<evidence type="ECO:0000256" key="1">
    <source>
        <dbReference type="ARBA" id="ARBA00001947"/>
    </source>
</evidence>
<evidence type="ECO:0000256" key="8">
    <source>
        <dbReference type="ARBA" id="ARBA00032005"/>
    </source>
</evidence>
<dbReference type="InterPro" id="IPR006262">
    <property type="entry name" value="Cyt_deam_tetra"/>
</dbReference>
<evidence type="ECO:0000256" key="5">
    <source>
        <dbReference type="ARBA" id="ARBA00022723"/>
    </source>
</evidence>
<dbReference type="NCBIfam" id="TIGR01354">
    <property type="entry name" value="cyt_deam_tetra"/>
    <property type="match status" value="1"/>
</dbReference>
<dbReference type="InterPro" id="IPR016192">
    <property type="entry name" value="APOBEC/CMP_deaminase_Zn-bd"/>
</dbReference>
<evidence type="ECO:0000256" key="6">
    <source>
        <dbReference type="ARBA" id="ARBA00022801"/>
    </source>
</evidence>
<keyword evidence="5 10" id="KW-0479">Metal-binding</keyword>
<comment type="caution">
    <text evidence="12">The sequence shown here is derived from an EMBL/GenBank/DDBJ whole genome shotgun (WGS) entry which is preliminary data.</text>
</comment>
<dbReference type="InterPro" id="IPR002125">
    <property type="entry name" value="CMP_dCMP_dom"/>
</dbReference>
<dbReference type="RefSeq" id="XP_069207669.1">
    <property type="nucleotide sequence ID" value="XM_069355598.1"/>
</dbReference>
<evidence type="ECO:0000256" key="10">
    <source>
        <dbReference type="RuleBase" id="RU364006"/>
    </source>
</evidence>
<dbReference type="PROSITE" id="PS00903">
    <property type="entry name" value="CYT_DCMP_DEAMINASES_1"/>
    <property type="match status" value="1"/>
</dbReference>
<evidence type="ECO:0000256" key="9">
    <source>
        <dbReference type="ARBA" id="ARBA00049558"/>
    </source>
</evidence>
<keyword evidence="13" id="KW-1185">Reference proteome</keyword>
<dbReference type="SUPFAM" id="SSF53927">
    <property type="entry name" value="Cytidine deaminase-like"/>
    <property type="match status" value="1"/>
</dbReference>
<dbReference type="CDD" id="cd01283">
    <property type="entry name" value="cytidine_deaminase"/>
    <property type="match status" value="1"/>
</dbReference>
<feature type="domain" description="CMP/dCMP-type deaminase" evidence="11">
    <location>
        <begin position="4"/>
        <end position="162"/>
    </location>
</feature>
<evidence type="ECO:0000259" key="11">
    <source>
        <dbReference type="PROSITE" id="PS51747"/>
    </source>
</evidence>
<name>A0ABR3PZ61_9TREE</name>
<gene>
    <name evidence="12" type="ORF">Q8F55_007158</name>
</gene>
<evidence type="ECO:0000256" key="4">
    <source>
        <dbReference type="ARBA" id="ARBA00012783"/>
    </source>
</evidence>
<sequence length="165" mass="17169">MDPAQLHNLISAAFKARDNAHAPYSKFRVGAALLSASGAHIAGCNVENASYGAGICAERTAIVKGVSEGERAYTAVVVVSDVPTPTISPCGICRQSLREFCPLDTPVYMVSATYPALAPADGPPPAFLVPDADGGRWPRATDASVIAVLTLEQLLPMSFGPDNLT</sequence>
<accession>A0ABR3PZ61</accession>
<comment type="catalytic activity">
    <reaction evidence="10">
        <text>2'-deoxycytidine + H2O + H(+) = 2'-deoxyuridine + NH4(+)</text>
        <dbReference type="Rhea" id="RHEA:13433"/>
        <dbReference type="ChEBI" id="CHEBI:15377"/>
        <dbReference type="ChEBI" id="CHEBI:15378"/>
        <dbReference type="ChEBI" id="CHEBI:15698"/>
        <dbReference type="ChEBI" id="CHEBI:16450"/>
        <dbReference type="ChEBI" id="CHEBI:28938"/>
        <dbReference type="EC" id="3.5.4.5"/>
    </reaction>
</comment>
<dbReference type="Pfam" id="PF00383">
    <property type="entry name" value="dCMP_cyt_deam_1"/>
    <property type="match status" value="1"/>
</dbReference>
<dbReference type="PANTHER" id="PTHR11644">
    <property type="entry name" value="CYTIDINE DEAMINASE"/>
    <property type="match status" value="1"/>
</dbReference>
<keyword evidence="6 10" id="KW-0378">Hydrolase</keyword>
<evidence type="ECO:0000313" key="13">
    <source>
        <dbReference type="Proteomes" id="UP001565368"/>
    </source>
</evidence>
<dbReference type="PANTHER" id="PTHR11644:SF2">
    <property type="entry name" value="CYTIDINE DEAMINASE"/>
    <property type="match status" value="1"/>
</dbReference>
<protein>
    <recommendedName>
        <fullName evidence="4 10">Cytidine deaminase</fullName>
        <ecNumber evidence="4 10">3.5.4.5</ecNumber>
    </recommendedName>
    <alternativeName>
        <fullName evidence="8 10">Cytidine aminohydrolase</fullName>
    </alternativeName>
</protein>
<dbReference type="PROSITE" id="PS51747">
    <property type="entry name" value="CYT_DCMP_DEAMINASES_2"/>
    <property type="match status" value="1"/>
</dbReference>
<evidence type="ECO:0000313" key="12">
    <source>
        <dbReference type="EMBL" id="KAL1407725.1"/>
    </source>
</evidence>